<dbReference type="HAMAP" id="MF_00315">
    <property type="entry name" value="DXP_synth"/>
    <property type="match status" value="1"/>
</dbReference>
<accession>A0A238YVG2</accession>
<dbReference type="InterPro" id="IPR033248">
    <property type="entry name" value="Transketolase_C"/>
</dbReference>
<dbReference type="SMART" id="SM00861">
    <property type="entry name" value="Transket_pyr"/>
    <property type="match status" value="1"/>
</dbReference>
<comment type="catalytic activity">
    <reaction evidence="11">
        <text>D-glyceraldehyde 3-phosphate + pyruvate + H(+) = 1-deoxy-D-xylulose 5-phosphate + CO2</text>
        <dbReference type="Rhea" id="RHEA:12605"/>
        <dbReference type="ChEBI" id="CHEBI:15361"/>
        <dbReference type="ChEBI" id="CHEBI:15378"/>
        <dbReference type="ChEBI" id="CHEBI:16526"/>
        <dbReference type="ChEBI" id="CHEBI:57792"/>
        <dbReference type="ChEBI" id="CHEBI:59776"/>
        <dbReference type="EC" id="2.2.1.7"/>
    </reaction>
</comment>
<keyword evidence="6 11" id="KW-0460">Magnesium</keyword>
<keyword evidence="4 11" id="KW-0808">Transferase</keyword>
<feature type="binding site" evidence="11">
    <location>
        <position position="361"/>
    </location>
    <ligand>
        <name>thiamine diphosphate</name>
        <dbReference type="ChEBI" id="CHEBI:58937"/>
    </ligand>
</feature>
<dbReference type="NCBIfam" id="NF003933">
    <property type="entry name" value="PRK05444.2-2"/>
    <property type="match status" value="1"/>
</dbReference>
<comment type="subunit">
    <text evidence="3 11">Homodimer.</text>
</comment>
<dbReference type="GO" id="GO:0008661">
    <property type="term" value="F:1-deoxy-D-xylulose-5-phosphate synthase activity"/>
    <property type="evidence" value="ECO:0007669"/>
    <property type="project" value="UniProtKB-UniRule"/>
</dbReference>
<dbReference type="Gene3D" id="3.40.50.920">
    <property type="match status" value="1"/>
</dbReference>
<dbReference type="CDD" id="cd07033">
    <property type="entry name" value="TPP_PYR_DXS_TK_like"/>
    <property type="match status" value="1"/>
</dbReference>
<dbReference type="InterPro" id="IPR020826">
    <property type="entry name" value="Transketolase_BS"/>
</dbReference>
<evidence type="ECO:0000256" key="1">
    <source>
        <dbReference type="ARBA" id="ARBA00004980"/>
    </source>
</evidence>
<evidence type="ECO:0000256" key="7">
    <source>
        <dbReference type="ARBA" id="ARBA00022977"/>
    </source>
</evidence>
<dbReference type="NCBIfam" id="TIGR00204">
    <property type="entry name" value="dxs"/>
    <property type="match status" value="1"/>
</dbReference>
<dbReference type="InterPro" id="IPR005475">
    <property type="entry name" value="Transketolase-like_Pyr-bd"/>
</dbReference>
<dbReference type="AlphaFoldDB" id="A0A238YVG2"/>
<dbReference type="GO" id="GO:0016114">
    <property type="term" value="P:terpenoid biosynthetic process"/>
    <property type="evidence" value="ECO:0007669"/>
    <property type="project" value="UniProtKB-UniRule"/>
</dbReference>
<feature type="binding site" evidence="11">
    <location>
        <position position="144"/>
    </location>
    <ligand>
        <name>Mg(2+)</name>
        <dbReference type="ChEBI" id="CHEBI:18420"/>
    </ligand>
</feature>
<evidence type="ECO:0000256" key="8">
    <source>
        <dbReference type="ARBA" id="ARBA00023052"/>
    </source>
</evidence>
<feature type="binding site" evidence="11">
    <location>
        <begin position="145"/>
        <end position="146"/>
    </location>
    <ligand>
        <name>thiamine diphosphate</name>
        <dbReference type="ChEBI" id="CHEBI:58937"/>
    </ligand>
</feature>
<dbReference type="GO" id="GO:0030976">
    <property type="term" value="F:thiamine pyrophosphate binding"/>
    <property type="evidence" value="ECO:0007669"/>
    <property type="project" value="UniProtKB-UniRule"/>
</dbReference>
<comment type="similarity">
    <text evidence="2 11">Belongs to the transketolase family. DXPS subfamily.</text>
</comment>
<evidence type="ECO:0000313" key="14">
    <source>
        <dbReference type="Proteomes" id="UP000198405"/>
    </source>
</evidence>
<dbReference type="OrthoDB" id="9803371at2"/>
<organism evidence="13 14">
    <name type="scientific">Desulfurobacterium atlanticum</name>
    <dbReference type="NCBI Taxonomy" id="240169"/>
    <lineage>
        <taxon>Bacteria</taxon>
        <taxon>Pseudomonadati</taxon>
        <taxon>Aquificota</taxon>
        <taxon>Aquificia</taxon>
        <taxon>Desulfurobacteriales</taxon>
        <taxon>Desulfurobacteriaceae</taxon>
        <taxon>Desulfurobacterium</taxon>
    </lineage>
</organism>
<comment type="cofactor">
    <cofactor evidence="11">
        <name>Mg(2+)</name>
        <dbReference type="ChEBI" id="CHEBI:18420"/>
    </cofactor>
    <text evidence="11">Binds 1 Mg(2+) ion per subunit.</text>
</comment>
<dbReference type="Proteomes" id="UP000198405">
    <property type="component" value="Unassembled WGS sequence"/>
</dbReference>
<dbReference type="EC" id="2.2.1.7" evidence="11"/>
<dbReference type="FunFam" id="3.40.50.970:FF:000005">
    <property type="entry name" value="1-deoxy-D-xylulose-5-phosphate synthase"/>
    <property type="match status" value="1"/>
</dbReference>
<feature type="binding site" evidence="11">
    <location>
        <begin position="113"/>
        <end position="115"/>
    </location>
    <ligand>
        <name>thiamine diphosphate</name>
        <dbReference type="ChEBI" id="CHEBI:58937"/>
    </ligand>
</feature>
<dbReference type="SUPFAM" id="SSF52922">
    <property type="entry name" value="TK C-terminal domain-like"/>
    <property type="match status" value="1"/>
</dbReference>
<dbReference type="PROSITE" id="PS00801">
    <property type="entry name" value="TRANSKETOLASE_1"/>
    <property type="match status" value="1"/>
</dbReference>
<dbReference type="Pfam" id="PF02780">
    <property type="entry name" value="Transketolase_C"/>
    <property type="match status" value="1"/>
</dbReference>
<evidence type="ECO:0000259" key="12">
    <source>
        <dbReference type="SMART" id="SM00861"/>
    </source>
</evidence>
<comment type="pathway">
    <text evidence="1 11">Metabolic intermediate biosynthesis; 1-deoxy-D-xylulose 5-phosphate biosynthesis; 1-deoxy-D-xylulose 5-phosphate from D-glyceraldehyde 3-phosphate and pyruvate: step 1/1.</text>
</comment>
<feature type="binding site" evidence="11">
    <location>
        <position position="173"/>
    </location>
    <ligand>
        <name>Mg(2+)</name>
        <dbReference type="ChEBI" id="CHEBI:18420"/>
    </ligand>
</feature>
<feature type="binding site" evidence="11">
    <location>
        <position position="173"/>
    </location>
    <ligand>
        <name>thiamine diphosphate</name>
        <dbReference type="ChEBI" id="CHEBI:58937"/>
    </ligand>
</feature>
<keyword evidence="5 11" id="KW-0479">Metal-binding</keyword>
<evidence type="ECO:0000256" key="9">
    <source>
        <dbReference type="ARBA" id="ARBA00023229"/>
    </source>
</evidence>
<evidence type="ECO:0000313" key="13">
    <source>
        <dbReference type="EMBL" id="SNR75276.1"/>
    </source>
</evidence>
<dbReference type="Gene3D" id="3.40.50.970">
    <property type="match status" value="2"/>
</dbReference>
<dbReference type="InterPro" id="IPR029061">
    <property type="entry name" value="THDP-binding"/>
</dbReference>
<dbReference type="SUPFAM" id="SSF52518">
    <property type="entry name" value="Thiamin diphosphate-binding fold (THDP-binding)"/>
    <property type="match status" value="2"/>
</dbReference>
<dbReference type="FunFam" id="3.40.50.920:FF:000002">
    <property type="entry name" value="1-deoxy-D-xylulose-5-phosphate synthase"/>
    <property type="match status" value="1"/>
</dbReference>
<dbReference type="GO" id="GO:0005829">
    <property type="term" value="C:cytosol"/>
    <property type="evidence" value="ECO:0007669"/>
    <property type="project" value="TreeGrafter"/>
</dbReference>
<dbReference type="PANTHER" id="PTHR43322:SF5">
    <property type="entry name" value="1-DEOXY-D-XYLULOSE-5-PHOSPHATE SYNTHASE, CHLOROPLASTIC"/>
    <property type="match status" value="1"/>
</dbReference>
<keyword evidence="8 11" id="KW-0786">Thiamine pyrophosphate</keyword>
<gene>
    <name evidence="11" type="primary">dxs</name>
    <name evidence="13" type="ORF">SAMN06265340_10549</name>
</gene>
<evidence type="ECO:0000256" key="3">
    <source>
        <dbReference type="ARBA" id="ARBA00011738"/>
    </source>
</evidence>
<dbReference type="InterPro" id="IPR009014">
    <property type="entry name" value="Transketo_C/PFOR_II"/>
</dbReference>
<dbReference type="Pfam" id="PF13292">
    <property type="entry name" value="DXP_synthase_N"/>
    <property type="match status" value="1"/>
</dbReference>
<dbReference type="Pfam" id="PF02779">
    <property type="entry name" value="Transket_pyr"/>
    <property type="match status" value="1"/>
</dbReference>
<dbReference type="EMBL" id="FZOB01000005">
    <property type="protein sequence ID" value="SNR75276.1"/>
    <property type="molecule type" value="Genomic_DNA"/>
</dbReference>
<comment type="function">
    <text evidence="10 11">Catalyzes the acyloin condensation reaction between C atoms 2 and 3 of pyruvate and glyceraldehyde 3-phosphate to yield 1-deoxy-D-xylulose-5-phosphate (DXP).</text>
</comment>
<evidence type="ECO:0000256" key="5">
    <source>
        <dbReference type="ARBA" id="ARBA00022723"/>
    </source>
</evidence>
<dbReference type="InterPro" id="IPR049557">
    <property type="entry name" value="Transketolase_CS"/>
</dbReference>
<evidence type="ECO:0000256" key="2">
    <source>
        <dbReference type="ARBA" id="ARBA00011081"/>
    </source>
</evidence>
<protein>
    <recommendedName>
        <fullName evidence="11">1-deoxy-D-xylulose-5-phosphate synthase</fullName>
        <ecNumber evidence="11">2.2.1.7</ecNumber>
    </recommendedName>
    <alternativeName>
        <fullName evidence="11">1-deoxyxylulose-5-phosphate synthase</fullName>
        <shortName evidence="11">DXP synthase</shortName>
        <shortName evidence="11">DXPS</shortName>
    </alternativeName>
</protein>
<keyword evidence="7 11" id="KW-0784">Thiamine biosynthesis</keyword>
<dbReference type="InterPro" id="IPR005477">
    <property type="entry name" value="Dxylulose-5-P_synthase"/>
</dbReference>
<dbReference type="GO" id="GO:0019288">
    <property type="term" value="P:isopentenyl diphosphate biosynthetic process, methylerythritol 4-phosphate pathway"/>
    <property type="evidence" value="ECO:0007669"/>
    <property type="project" value="TreeGrafter"/>
</dbReference>
<comment type="cofactor">
    <cofactor evidence="11">
        <name>thiamine diphosphate</name>
        <dbReference type="ChEBI" id="CHEBI:58937"/>
    </cofactor>
    <text evidence="11">Binds 1 thiamine pyrophosphate per subunit.</text>
</comment>
<feature type="binding site" evidence="11">
    <location>
        <position position="72"/>
    </location>
    <ligand>
        <name>thiamine diphosphate</name>
        <dbReference type="ChEBI" id="CHEBI:58937"/>
    </ligand>
</feature>
<dbReference type="GO" id="GO:0009228">
    <property type="term" value="P:thiamine biosynthetic process"/>
    <property type="evidence" value="ECO:0007669"/>
    <property type="project" value="UniProtKB-UniRule"/>
</dbReference>
<reference evidence="14" key="1">
    <citation type="submission" date="2017-06" db="EMBL/GenBank/DDBJ databases">
        <authorList>
            <person name="Varghese N."/>
            <person name="Submissions S."/>
        </authorList>
    </citation>
    <scope>NUCLEOTIDE SEQUENCE [LARGE SCALE GENOMIC DNA]</scope>
    <source>
        <strain evidence="14">DSM 15668</strain>
    </source>
</reference>
<sequence length="624" mass="69008">MLLDRINSPDDLKKLSVNELKQLADELRTFIVDVVTKTGGHLASSLGVVELTLALLKVFSPPEDEIVWDVGHQAYPYKILTGRKDKFPTLRQYKGISGFPSIKESVYDAFGAGHSSISISAALGIKVAKRLKGEDGKVVAVIGDGALTAGEAYEGLNNAGQLGEDLIVILNDNRMSISPNIGAMANYLIKVTTDEWLRKAKGHFEYVSKKIFGERVYKKFKRFEDLIVKGLFPPGMLFEELGFRYIGPVDGHNLDTLIPVLENVSKMKGPTLVHVITKKGKGYKPAEENPEKFHGVSGKKKTVLVEKKIPKWTSIFSEVLIELAEKEENIVAITAAMPTGTGLDKFREKFPERYFDVGIAEQHAVTFAAGLAKKGLKPVVAIYSTFLQRAYDQIIHDVALQELPVVFAIDRGGIVGEDGPTHHGVFDLSYMRIVPNVVVSAPKDENELRNLLYTAIKSDLPFAIRYPRGAAVGVDIEREFKEIPIGTWEILKKGGEILIIATGWEVYQVLEAEKLLKETGIEPTIVNARFIKPIDEVMLTELAKGHKIIVTVEENTVKGGLGSAVNEFLASWYDGRIFNIGVPDMFIEHGEQSLLREKLGLTGKELAGRILKICNNFNLLSDLR</sequence>
<dbReference type="PROSITE" id="PS00802">
    <property type="entry name" value="TRANSKETOLASE_2"/>
    <property type="match status" value="1"/>
</dbReference>
<evidence type="ECO:0000256" key="6">
    <source>
        <dbReference type="ARBA" id="ARBA00022842"/>
    </source>
</evidence>
<dbReference type="UniPathway" id="UPA00064">
    <property type="reaction ID" value="UER00091"/>
</dbReference>
<proteinExistence type="inferred from homology"/>
<name>A0A238YVG2_9BACT</name>
<evidence type="ECO:0000256" key="4">
    <source>
        <dbReference type="ARBA" id="ARBA00022679"/>
    </source>
</evidence>
<dbReference type="CDD" id="cd02007">
    <property type="entry name" value="TPP_DXS"/>
    <property type="match status" value="1"/>
</dbReference>
<evidence type="ECO:0000256" key="11">
    <source>
        <dbReference type="HAMAP-Rule" id="MF_00315"/>
    </source>
</evidence>
<evidence type="ECO:0000256" key="10">
    <source>
        <dbReference type="ARBA" id="ARBA00055605"/>
    </source>
</evidence>
<feature type="binding site" evidence="11">
    <location>
        <position position="283"/>
    </location>
    <ligand>
        <name>thiamine diphosphate</name>
        <dbReference type="ChEBI" id="CHEBI:58937"/>
    </ligand>
</feature>
<dbReference type="GO" id="GO:0000287">
    <property type="term" value="F:magnesium ion binding"/>
    <property type="evidence" value="ECO:0007669"/>
    <property type="project" value="UniProtKB-UniRule"/>
</dbReference>
<keyword evidence="9 11" id="KW-0414">Isoprene biosynthesis</keyword>
<feature type="domain" description="Transketolase-like pyrimidine-binding" evidence="12">
    <location>
        <begin position="310"/>
        <end position="474"/>
    </location>
</feature>
<dbReference type="PANTHER" id="PTHR43322">
    <property type="entry name" value="1-D-DEOXYXYLULOSE 5-PHOSPHATE SYNTHASE-RELATED"/>
    <property type="match status" value="1"/>
</dbReference>
<keyword evidence="14" id="KW-1185">Reference proteome</keyword>
<dbReference type="RefSeq" id="WP_089322939.1">
    <property type="nucleotide sequence ID" value="NZ_FZOB01000005.1"/>
</dbReference>